<keyword evidence="4" id="KW-1185">Reference proteome</keyword>
<evidence type="ECO:0000313" key="3">
    <source>
        <dbReference type="EMBL" id="GHI27869.1"/>
    </source>
</evidence>
<dbReference type="InterPro" id="IPR006141">
    <property type="entry name" value="Intein_N"/>
</dbReference>
<dbReference type="InterPro" id="IPR003587">
    <property type="entry name" value="Hint_dom_N"/>
</dbReference>
<organism evidence="3 4">
    <name type="scientific">Streptomyces hydrogenans</name>
    <dbReference type="NCBI Taxonomy" id="1873719"/>
    <lineage>
        <taxon>Bacteria</taxon>
        <taxon>Bacillati</taxon>
        <taxon>Actinomycetota</taxon>
        <taxon>Actinomycetes</taxon>
        <taxon>Kitasatosporales</taxon>
        <taxon>Streptomycetaceae</taxon>
        <taxon>Streptomyces</taxon>
    </lineage>
</organism>
<sequence length="2440" mass="256866">MSARLLPPGGRRIVGLATGLVTAAALLVVPSATAGQRNDEVWVPPHTALGSDTPTVEGGALRPAALPRPAYPVPASWTPAPEAKRARPGSATVELGVDGAEAAAARAATGGASPASGGDRPVRAGDLPVTLAPAKGADARARRIDVTLADPAVGRGLGVSGPVLGLTERTAAADAAPRRREAPDAAPSGRKVRVAVDLVAAGAGGWLDRARLVALPACALTTPDRAECRTRRQVDARLDLAARTLTADVTPASAPGSPATGGVQRAAFTTTASGAATVLAVENTASGTGGSYAATPLTSSSGWSTGGNTGGFSYTYPVDVPPSIGGLAPTVALGYDSSGVDGRNSAQNPQSSWIGEGWGYDAGFIERSYKGCDKAGIPNSGDLCWGGDNAVLTLAGHSGALVRDDATGVWRLQNDDGTRVERLTGAANGLRDGEHWKVTTADGIRYYFGLEHLPGGDGTDPATGSAWGVPVYSPTAGNPCHTAASGTASWCRMGWRWNLDHVVDPYGNLVTYRYTKETNRYQRGGGQSNGAGTLEAYERGGQVQRIDYGQRLPEQTAAKGTLVPGARVGFAVEERCKPSGAVTCAESQRTTANQSNWPDVPIDQLCGTTGTCTNVTPGFFTTKRLTAITTEVRVGATLSPVDSWTLRHDYPAPEDGTKPALWLSGITRKGGGGTSAITLPEVTFTPRQLANRVDGMTPAQPSFNRPRIQQIRTETGGQITVGYADPGCSRTKNVMPASPDTNTKPCMPVKWRLPDSSSTEPVLDWFHKYLVSHVSEQDAVTGSLVKTTAYTYNGDAAWHRNDAEFTDAKYRTWDEFRGYGSVDTVTGSAYPGEAPRTRQRTTFLRGMDADLKADGTHRAVSVTSPLDGAGVTDADWLAGTPLATEIFESADRQVVQSVTGRRTSGEKVTATRARTGLPDLIARHGATESVELAKDRLSDGSWRTTSKVTRSDPAHANRSVSVEDRGDGTAATPTVCTTVRYATAEDAALVGLVSEKKTHQGACDTTATAQNTLNATRTLYDGKPFGQAGTHGAPTGSLVLDRHTSTGAPVYAHVGTTVFDDYGRALRVTRADGSTYDEAGAGLTAATVTPAATTTAYTPESGALPTKVSTTGPMGAGWTETVTMDPTRSVPLTTTDVNGRVTTMTYDALGRLTQVWSPERSTTLSPTTRFSYRLDGVTGPSATTTETLAKDGKTYASQVVLLDGLGRERQTQWTPASRATGRLVTDTVYDSHGWTVKTSEPYYDVTSLPSTSVFRPGNDSQVPSQTWTEYDGVGRVVRAEFRSYGNAQWATTTAYPGADRTDVTPPEGAAPVSTVTDARGRVTENWQYRTATATGTRSDADVTRYAYTPDGSLASHTDTAGNTWRYGYDLRGRRISSDDPDAGPTTTTYDIDSNVERTVDAKDRALVHTYDVLGRMTGRYKDAVAPANLLARWTYDTLPGAKGQPVSSVRYVGGADGVAYTKSVTGYDKGYRPLGSTVDIPAEEGELKGTYTTKYTYHPITGDVLTMALPAAGDLAAETVGYTYNNYGLLSTSMSLGENLIAAVSYDALSRPVRTTVGQLGAQVVSTQQYDWATGRLVDSFVDRERGTVSTDHYSYTYTPSGRITSITDRQDATAVDTQCFTTDHLGRLTRAWTDTGGVRTVADWTDSNGTVHGTGSSAHVPATGGCVNAGGPATTPTGTRTVGGPSPYWQSYAYDATGNRRGLTHHDITGDSTKDVVTTQGFAPGPNRKTTAAGTGGGTGGPHALLTSTTATPGSPDEAIGYQYDAGGNTTAITDRAGTTDLTWDTEGKLAALDRTGDEADTTYVYDADGDQLIRRNKGRSTLNLPTDQVTLEGGRLSAVRTFAAPGGLTLTRVGTPVNGTSLLVESADHHGTGSVQIGLDSTQAVTRRATDPFGNPRGTQPSALSWAGDKGFVGGSKDDTTGLTNLGARQYDPGRGRFISTDPLLDPENPQQWNGYAYSNNNPVDLSDPSGLIAYDQDTGIAAGGNAQQTQQAVNTIRSKPGYRDPEPVTTGGGGKGYSPNDCRHTNSCLVTIQDRTMNSFLNAVELSFNHEILRNSGNSNMADINRVIQKYNHGASTVQYAAIQMYLYGATEEETAFFYENPCLFIACYVGLDIFESPTGNIYDSPFGLSPSEKYGANVGASMGGRTPGGKPGAKGGKAGAGGNRGPSGLSALAQCFRKKHSFTADTRVSVEGGGTKRIADIEIGDRVLATDPQTGETSYRSVTAVIVTRDDKRFTDLTIEGPSGEAPQTLTTTEHHPFWSVAEARWVDATALRPGDLLRRPDGTTAKVTATRDHHREATTYDLTVAGLHTYYVLAGATPVLVHNDDCFTAPASYVNRHGELTNGTYTVSYPAMLKHLPGSSGPTKSVFLKGVDAEKATLDAAAYADAHGLWEGNKAKVYVANGPVGVVGRTGELTSYINVYRNARGAIHGSPGGAP</sequence>
<dbReference type="InterPro" id="IPR006530">
    <property type="entry name" value="YD"/>
</dbReference>
<dbReference type="Pfam" id="PF07591">
    <property type="entry name" value="PT-HINT"/>
    <property type="match status" value="1"/>
</dbReference>
<dbReference type="NCBIfam" id="TIGR03696">
    <property type="entry name" value="Rhs_assc_core"/>
    <property type="match status" value="1"/>
</dbReference>
<feature type="region of interest" description="Disordered" evidence="1">
    <location>
        <begin position="1720"/>
        <end position="1740"/>
    </location>
</feature>
<dbReference type="InterPro" id="IPR031325">
    <property type="entry name" value="RHS_repeat"/>
</dbReference>
<dbReference type="PROSITE" id="PS50817">
    <property type="entry name" value="INTEIN_N_TER"/>
    <property type="match status" value="1"/>
</dbReference>
<comment type="caution">
    <text evidence="3">The sequence shown here is derived from an EMBL/GenBank/DDBJ whole genome shotgun (WGS) entry which is preliminary data.</text>
</comment>
<dbReference type="EMBL" id="BNDW01000117">
    <property type="protein sequence ID" value="GHI27869.1"/>
    <property type="molecule type" value="Genomic_DNA"/>
</dbReference>
<dbReference type="SUPFAM" id="SSF51294">
    <property type="entry name" value="Hedgehog/intein (Hint) domain"/>
    <property type="match status" value="1"/>
</dbReference>
<evidence type="ECO:0000313" key="4">
    <source>
        <dbReference type="Proteomes" id="UP001052739"/>
    </source>
</evidence>
<dbReference type="RefSeq" id="WP_264202519.1">
    <property type="nucleotide sequence ID" value="NZ_BNDW01000117.1"/>
</dbReference>
<reference evidence="3" key="1">
    <citation type="submission" date="2024-05" db="EMBL/GenBank/DDBJ databases">
        <title>Whole genome shotgun sequence of Streptomyces hydrogenans NBRC 13475.</title>
        <authorList>
            <person name="Komaki H."/>
            <person name="Tamura T."/>
        </authorList>
    </citation>
    <scope>NUCLEOTIDE SEQUENCE</scope>
    <source>
        <strain evidence="3">NBRC 13475</strain>
    </source>
</reference>
<feature type="region of interest" description="Disordered" evidence="1">
    <location>
        <begin position="2144"/>
        <end position="2167"/>
    </location>
</feature>
<proteinExistence type="predicted"/>
<gene>
    <name evidence="3" type="ORF">Shyd_92400</name>
</gene>
<dbReference type="Proteomes" id="UP001052739">
    <property type="component" value="Unassembled WGS sequence"/>
</dbReference>
<feature type="region of interest" description="Disordered" evidence="1">
    <location>
        <begin position="1999"/>
        <end position="2020"/>
    </location>
</feature>
<feature type="domain" description="Hint" evidence="2">
    <location>
        <begin position="2183"/>
        <end position="2286"/>
    </location>
</feature>
<accession>A0ABQ3PS57</accession>
<dbReference type="SMART" id="SM00306">
    <property type="entry name" value="HintN"/>
    <property type="match status" value="1"/>
</dbReference>
<feature type="compositionally biased region" description="Basic and acidic residues" evidence="1">
    <location>
        <begin position="949"/>
        <end position="967"/>
    </location>
</feature>
<evidence type="ECO:0000256" key="1">
    <source>
        <dbReference type="SAM" id="MobiDB-lite"/>
    </source>
</evidence>
<feature type="compositionally biased region" description="Gly residues" evidence="1">
    <location>
        <begin position="2145"/>
        <end position="2167"/>
    </location>
</feature>
<dbReference type="InterPro" id="IPR022385">
    <property type="entry name" value="Rhs_assc_core"/>
</dbReference>
<dbReference type="InterPro" id="IPR036844">
    <property type="entry name" value="Hint_dom_sf"/>
</dbReference>
<dbReference type="Gene3D" id="2.170.16.10">
    <property type="entry name" value="Hedgehog/Intein (Hint) domain"/>
    <property type="match status" value="1"/>
</dbReference>
<protein>
    <recommendedName>
        <fullName evidence="2">Hint domain-containing protein</fullName>
    </recommendedName>
</protein>
<dbReference type="InterPro" id="IPR050708">
    <property type="entry name" value="T6SS_VgrG/RHS"/>
</dbReference>
<evidence type="ECO:0000259" key="2">
    <source>
        <dbReference type="SMART" id="SM00306"/>
    </source>
</evidence>
<dbReference type="CDD" id="cd00081">
    <property type="entry name" value="Hint"/>
    <property type="match status" value="1"/>
</dbReference>
<dbReference type="Gene3D" id="2.180.10.10">
    <property type="entry name" value="RHS repeat-associated core"/>
    <property type="match status" value="2"/>
</dbReference>
<name>A0ABQ3PS57_9ACTN</name>
<dbReference type="PANTHER" id="PTHR32305">
    <property type="match status" value="1"/>
</dbReference>
<feature type="region of interest" description="Disordered" evidence="1">
    <location>
        <begin position="938"/>
        <end position="970"/>
    </location>
</feature>
<dbReference type="NCBIfam" id="TIGR01643">
    <property type="entry name" value="YD_repeat_2x"/>
    <property type="match status" value="3"/>
</dbReference>
<dbReference type="PANTHER" id="PTHR32305:SF17">
    <property type="entry name" value="TRNA NUCLEASE WAPA"/>
    <property type="match status" value="1"/>
</dbReference>
<dbReference type="Pfam" id="PF05593">
    <property type="entry name" value="RHS_repeat"/>
    <property type="match status" value="2"/>
</dbReference>